<gene>
    <name evidence="1" type="ORF">XPG1_0619</name>
</gene>
<accession>A0A068QZT1</accession>
<dbReference type="KEGG" id="xpo:XPG1_0619"/>
<name>A0A068QZT1_9GAMM</name>
<protein>
    <submittedName>
        <fullName evidence="1">Transposase</fullName>
    </submittedName>
</protein>
<dbReference type="EMBL" id="FO704551">
    <property type="protein sequence ID" value="CDG20274.1"/>
    <property type="molecule type" value="Genomic_DNA"/>
</dbReference>
<reference evidence="1 2" key="1">
    <citation type="submission" date="2013-07" db="EMBL/GenBank/DDBJ databases">
        <authorList>
            <person name="Genoscope - CEA"/>
        </authorList>
    </citation>
    <scope>NUCLEOTIDE SEQUENCE [LARGE SCALE GENOMIC DNA]</scope>
    <source>
        <strain evidence="1 2">G6</strain>
    </source>
</reference>
<keyword evidence="2" id="KW-1185">Reference proteome</keyword>
<sequence>MKTTNQMQAFLLEFGLSMPKGIAVIRQLSEVIAENDVPSYLVQRFQRLHAHPSISPITASVLASWLGDGKQYSHSREFAVSTGGVFNQ</sequence>
<dbReference type="AlphaFoldDB" id="A0A068QZT1"/>
<organism evidence="1 2">
    <name type="scientific">Xenorhabdus poinarii G6</name>
    <dbReference type="NCBI Taxonomy" id="1354304"/>
    <lineage>
        <taxon>Bacteria</taxon>
        <taxon>Pseudomonadati</taxon>
        <taxon>Pseudomonadota</taxon>
        <taxon>Gammaproteobacteria</taxon>
        <taxon>Enterobacterales</taxon>
        <taxon>Morganellaceae</taxon>
        <taxon>Xenorhabdus</taxon>
    </lineage>
</organism>
<dbReference type="HOGENOM" id="CLU_2468313_0_0_6"/>
<evidence type="ECO:0000313" key="1">
    <source>
        <dbReference type="EMBL" id="CDG20274.1"/>
    </source>
</evidence>
<dbReference type="Proteomes" id="UP000032735">
    <property type="component" value="Chromosome"/>
</dbReference>
<proteinExistence type="predicted"/>
<evidence type="ECO:0000313" key="2">
    <source>
        <dbReference type="Proteomes" id="UP000032735"/>
    </source>
</evidence>